<evidence type="ECO:0000313" key="2">
    <source>
        <dbReference type="EMBL" id="PIC11794.1"/>
    </source>
</evidence>
<keyword evidence="4" id="KW-1185">Reference proteome</keyword>
<dbReference type="OrthoDB" id="6120827at2759"/>
<dbReference type="AlphaFoldDB" id="A0A2G5S9Q9"/>
<reference evidence="4" key="1">
    <citation type="submission" date="2017-10" db="EMBL/GenBank/DDBJ databases">
        <title>Rapid genome shrinkage in a self-fertile nematode reveals novel sperm competition proteins.</title>
        <authorList>
            <person name="Yin D."/>
            <person name="Schwarz E.M."/>
            <person name="Thomas C.G."/>
            <person name="Felde R.L."/>
            <person name="Korf I.F."/>
            <person name="Cutter A.D."/>
            <person name="Schartner C.M."/>
            <person name="Ralston E.J."/>
            <person name="Meyer B.J."/>
            <person name="Haag E.S."/>
        </authorList>
    </citation>
    <scope>NUCLEOTIDE SEQUENCE [LARGE SCALE GENOMIC DNA]</scope>
    <source>
        <strain evidence="4">JU1422</strain>
    </source>
</reference>
<proteinExistence type="predicted"/>
<feature type="compositionally biased region" description="Basic residues" evidence="1">
    <location>
        <begin position="183"/>
        <end position="197"/>
    </location>
</feature>
<dbReference type="Proteomes" id="UP000230233">
    <property type="component" value="Unassembled WGS sequence"/>
</dbReference>
<comment type="caution">
    <text evidence="2">The sequence shown here is derived from an EMBL/GenBank/DDBJ whole genome shotgun (WGS) entry which is preliminary data.</text>
</comment>
<dbReference type="InterPro" id="IPR036085">
    <property type="entry name" value="PAZ_dom_sf"/>
</dbReference>
<dbReference type="EMBL" id="PDUG01000028">
    <property type="protein sequence ID" value="PIC12075.1"/>
    <property type="molecule type" value="Genomic_DNA"/>
</dbReference>
<dbReference type="SUPFAM" id="SSF101690">
    <property type="entry name" value="PAZ domain"/>
    <property type="match status" value="1"/>
</dbReference>
<feature type="region of interest" description="Disordered" evidence="1">
    <location>
        <begin position="165"/>
        <end position="209"/>
    </location>
</feature>
<evidence type="ECO:0000313" key="4">
    <source>
        <dbReference type="Proteomes" id="UP000230233"/>
    </source>
</evidence>
<evidence type="ECO:0000313" key="3">
    <source>
        <dbReference type="EMBL" id="PIC12075.1"/>
    </source>
</evidence>
<dbReference type="STRING" id="1611254.A0A2G5S9Q9"/>
<name>A0A2G5S9Q9_9PELO</name>
<gene>
    <name evidence="3" type="ORF">B9Z55_028638</name>
    <name evidence="2" type="ORF">B9Z55_028851</name>
</gene>
<organism evidence="2 4">
    <name type="scientific">Caenorhabditis nigoni</name>
    <dbReference type="NCBI Taxonomy" id="1611254"/>
    <lineage>
        <taxon>Eukaryota</taxon>
        <taxon>Metazoa</taxon>
        <taxon>Ecdysozoa</taxon>
        <taxon>Nematoda</taxon>
        <taxon>Chromadorea</taxon>
        <taxon>Rhabditida</taxon>
        <taxon>Rhabditina</taxon>
        <taxon>Rhabditomorpha</taxon>
        <taxon>Rhabditoidea</taxon>
        <taxon>Rhabditidae</taxon>
        <taxon>Peloderinae</taxon>
        <taxon>Caenorhabditis</taxon>
    </lineage>
</organism>
<accession>A0A2G5S9Q9</accession>
<sequence length="583" mass="66595">MTDFYITLVSNAQSESTISNFKTNLPTPIIFNKSYEVALTSIIYPTSHDLISKNRENDGGYENEFHVFYEKLAKTISKFPTVGEYSMFSGSDLMYVYSEGLVEPQVVSHMKVPLLKVIGITAKNMGNVEQSFTNPLYVPVRCKEANQIGIQIKNDRDHFIPFNSVSPVDAKEEQPDQKDNRRGKVGKSRKAKQKGQRKSTPSAPSNLCIFDTPPSQVAFNKGLWMTYTPTNPVETGDSYSFNIYDSAHFFQLNKTYISFKLRFTENVKVPETPSTFYYTNFIGATFFNQVKLSYNNVLVYDSNNYDYKSYIHTLLGENGDTKGGFLTAAGWHELDSPKTNRQLAANRVLDICAPLLLEPFQTERLLIPHINIQLTLYRNKDAFCLEGDKGKEGKLEISNLKLHMRAIDVVSSAAIALENRLRTTPAQYPFTESKVKIISIPEGRFELPFTTLYHDIIPRRIIIGFLANEHEITSDSLNFGHNDVSEIQLDAGGTVYPPQPLQCDFANKNYVEAFTRIDATPRNHYFMNMCIPKPPAKRRYICVQRYFEEKYNISLNQPHSPLFRDQGGRMYPVEAVWLRIRLF</sequence>
<protein>
    <submittedName>
        <fullName evidence="2">Uncharacterized protein</fullName>
    </submittedName>
</protein>
<evidence type="ECO:0000256" key="1">
    <source>
        <dbReference type="SAM" id="MobiDB-lite"/>
    </source>
</evidence>
<dbReference type="EMBL" id="PDUG01000042">
    <property type="protein sequence ID" value="PIC11794.1"/>
    <property type="molecule type" value="Genomic_DNA"/>
</dbReference>
<feature type="compositionally biased region" description="Basic and acidic residues" evidence="1">
    <location>
        <begin position="169"/>
        <end position="182"/>
    </location>
</feature>
<reference evidence="2" key="2">
    <citation type="journal article" date="2018" name="Science">
        <title>Rapid genome shrinkage in a self-fertile nematode reveals sperm competition proteins.</title>
        <authorList>
            <person name="Yin D."/>
            <person name="Schwarz E.M."/>
            <person name="Thomas C.G."/>
            <person name="Felde R.L."/>
            <person name="Korf I.F."/>
            <person name="Cutter A.D."/>
            <person name="Schartner C.M."/>
            <person name="Ralston E.J."/>
            <person name="Meyer B.J."/>
            <person name="Haag E.S."/>
        </authorList>
    </citation>
    <scope>NUCLEOTIDE SEQUENCE</scope>
    <source>
        <strain evidence="2">JU1422</strain>
    </source>
</reference>